<evidence type="ECO:0000256" key="6">
    <source>
        <dbReference type="ARBA" id="ARBA00022741"/>
    </source>
</evidence>
<dbReference type="SUPFAM" id="SSF53613">
    <property type="entry name" value="Ribokinase-like"/>
    <property type="match status" value="1"/>
</dbReference>
<evidence type="ECO:0000256" key="19">
    <source>
        <dbReference type="PIRNR" id="PIRNR017184"/>
    </source>
</evidence>
<dbReference type="KEGG" id="hmi:soil367_12150"/>
<evidence type="ECO:0000256" key="18">
    <source>
        <dbReference type="HAMAP-Rule" id="MF_01966"/>
    </source>
</evidence>
<comment type="similarity">
    <text evidence="18">Belongs to the NnrE/AIBP family.</text>
</comment>
<feature type="binding site" evidence="17">
    <location>
        <begin position="433"/>
        <end position="437"/>
    </location>
    <ligand>
        <name>AMP</name>
        <dbReference type="ChEBI" id="CHEBI:456215"/>
    </ligand>
</feature>
<evidence type="ECO:0000256" key="17">
    <source>
        <dbReference type="HAMAP-Rule" id="MF_01965"/>
    </source>
</evidence>
<evidence type="ECO:0000256" key="16">
    <source>
        <dbReference type="ARBA" id="ARBA00049209"/>
    </source>
</evidence>
<dbReference type="Gene3D" id="3.40.1190.20">
    <property type="match status" value="1"/>
</dbReference>
<evidence type="ECO:0000256" key="8">
    <source>
        <dbReference type="ARBA" id="ARBA00022857"/>
    </source>
</evidence>
<dbReference type="InterPro" id="IPR004443">
    <property type="entry name" value="YjeF_N_dom"/>
</dbReference>
<gene>
    <name evidence="17" type="primary">nnrD</name>
    <name evidence="18" type="synonym">nnrE</name>
    <name evidence="22" type="ORF">soil367_12150</name>
</gene>
<name>A0A4P7XJR5_9ALTE</name>
<feature type="domain" description="YjeF N-terminal" evidence="21">
    <location>
        <begin position="26"/>
        <end position="232"/>
    </location>
</feature>
<dbReference type="EC" id="4.2.1.136" evidence="19"/>
<comment type="catalytic activity">
    <reaction evidence="1 18 19">
        <text>(6R)-NADHX = (6S)-NADHX</text>
        <dbReference type="Rhea" id="RHEA:32215"/>
        <dbReference type="ChEBI" id="CHEBI:64074"/>
        <dbReference type="ChEBI" id="CHEBI:64075"/>
        <dbReference type="EC" id="5.1.99.6"/>
    </reaction>
</comment>
<dbReference type="GO" id="GO:0052855">
    <property type="term" value="F:ADP-dependent NAD(P)H-hydrate dehydratase activity"/>
    <property type="evidence" value="ECO:0007669"/>
    <property type="project" value="UniProtKB-UniRule"/>
</dbReference>
<dbReference type="HAMAP" id="MF_01965">
    <property type="entry name" value="NADHX_dehydratase"/>
    <property type="match status" value="1"/>
</dbReference>
<comment type="similarity">
    <text evidence="3 19">In the N-terminal section; belongs to the NnrE/AIBP family.</text>
</comment>
<feature type="binding site" evidence="18">
    <location>
        <position position="75"/>
    </location>
    <ligand>
        <name>K(+)</name>
        <dbReference type="ChEBI" id="CHEBI:29103"/>
    </ligand>
</feature>
<dbReference type="SUPFAM" id="SSF64153">
    <property type="entry name" value="YjeF N-terminal domain-like"/>
    <property type="match status" value="1"/>
</dbReference>
<feature type="binding site" evidence="17">
    <location>
        <position position="396"/>
    </location>
    <ligand>
        <name>(6S)-NADPHX</name>
        <dbReference type="ChEBI" id="CHEBI:64076"/>
    </ligand>
</feature>
<dbReference type="Proteomes" id="UP000298049">
    <property type="component" value="Chromosome"/>
</dbReference>
<comment type="function">
    <text evidence="17">Catalyzes the dehydration of the S-form of NAD(P)HX at the expense of ADP, which is converted to AMP. Together with NAD(P)HX epimerase, which catalyzes the epimerization of the S- and R-forms, the enzyme allows the repair of both epimers of NAD(P)HX, a damaged form of NAD(P)H that is a result of enzymatic or heat-dependent hydration.</text>
</comment>
<protein>
    <recommendedName>
        <fullName evidence="19">Bifunctional NAD(P)H-hydrate repair enzyme</fullName>
    </recommendedName>
    <alternativeName>
        <fullName evidence="19">Nicotinamide nucleotide repair protein</fullName>
    </alternativeName>
    <domain>
        <recommendedName>
            <fullName evidence="19">ADP-dependent (S)-NAD(P)H-hydrate dehydratase</fullName>
            <ecNumber evidence="19">4.2.1.136</ecNumber>
        </recommendedName>
        <alternativeName>
            <fullName evidence="19">ADP-dependent NAD(P)HX dehydratase</fullName>
        </alternativeName>
    </domain>
    <domain>
        <recommendedName>
            <fullName evidence="19">NAD(P)H-hydrate epimerase</fullName>
            <ecNumber evidence="19">5.1.99.6</ecNumber>
        </recommendedName>
    </domain>
</protein>
<dbReference type="EC" id="5.1.99.6" evidence="19"/>
<feature type="domain" description="YjeF C-terminal" evidence="20">
    <location>
        <begin position="242"/>
        <end position="524"/>
    </location>
</feature>
<evidence type="ECO:0000313" key="22">
    <source>
        <dbReference type="EMBL" id="QCF26622.1"/>
    </source>
</evidence>
<dbReference type="PROSITE" id="PS51383">
    <property type="entry name" value="YJEF_C_3"/>
    <property type="match status" value="1"/>
</dbReference>
<comment type="similarity">
    <text evidence="17">Belongs to the NnrD/CARKD family.</text>
</comment>
<keyword evidence="5 18" id="KW-0479">Metal-binding</keyword>
<evidence type="ECO:0000256" key="4">
    <source>
        <dbReference type="ARBA" id="ARBA00009524"/>
    </source>
</evidence>
<proteinExistence type="inferred from homology"/>
<keyword evidence="7 17" id="KW-0067">ATP-binding</keyword>
<dbReference type="PANTHER" id="PTHR12592">
    <property type="entry name" value="ATP-DEPENDENT (S)-NAD(P)H-HYDRATE DEHYDRATASE FAMILY MEMBER"/>
    <property type="match status" value="1"/>
</dbReference>
<dbReference type="NCBIfam" id="TIGR00197">
    <property type="entry name" value="yjeF_nterm"/>
    <property type="match status" value="1"/>
</dbReference>
<evidence type="ECO:0000256" key="11">
    <source>
        <dbReference type="ARBA" id="ARBA00023235"/>
    </source>
</evidence>
<dbReference type="Pfam" id="PF03853">
    <property type="entry name" value="YjeF_N"/>
    <property type="match status" value="1"/>
</dbReference>
<comment type="subunit">
    <text evidence="17">Homotetramer.</text>
</comment>
<evidence type="ECO:0000256" key="7">
    <source>
        <dbReference type="ARBA" id="ARBA00022840"/>
    </source>
</evidence>
<evidence type="ECO:0000259" key="20">
    <source>
        <dbReference type="PROSITE" id="PS51383"/>
    </source>
</evidence>
<dbReference type="EMBL" id="CP031093">
    <property type="protein sequence ID" value="QCF26622.1"/>
    <property type="molecule type" value="Genomic_DNA"/>
</dbReference>
<feature type="binding site" evidence="17">
    <location>
        <position position="277"/>
    </location>
    <ligand>
        <name>(6S)-NADPHX</name>
        <dbReference type="ChEBI" id="CHEBI:64076"/>
    </ligand>
</feature>
<evidence type="ECO:0000313" key="23">
    <source>
        <dbReference type="Proteomes" id="UP000298049"/>
    </source>
</evidence>
<dbReference type="PANTHER" id="PTHR12592:SF0">
    <property type="entry name" value="ATP-DEPENDENT (S)-NAD(P)H-HYDRATE DEHYDRATASE"/>
    <property type="match status" value="1"/>
</dbReference>
<comment type="catalytic activity">
    <reaction evidence="2 18 19">
        <text>(6R)-NADPHX = (6S)-NADPHX</text>
        <dbReference type="Rhea" id="RHEA:32227"/>
        <dbReference type="ChEBI" id="CHEBI:64076"/>
        <dbReference type="ChEBI" id="CHEBI:64077"/>
        <dbReference type="EC" id="5.1.99.6"/>
    </reaction>
</comment>
<dbReference type="InterPro" id="IPR029056">
    <property type="entry name" value="Ribokinase-like"/>
</dbReference>
<dbReference type="NCBIfam" id="TIGR00196">
    <property type="entry name" value="yjeF_cterm"/>
    <property type="match status" value="1"/>
</dbReference>
<keyword evidence="12 17" id="KW-0456">Lyase</keyword>
<comment type="function">
    <text evidence="18">Catalyzes the epimerization of the S- and R-forms of NAD(P)HX, a damaged form of NAD(P)H that is a result of enzymatic or heat-dependent hydration. This is a prerequisite for the S-specific NAD(P)H-hydrate dehydratase to allow the repair of both epimers of NAD(P)HX.</text>
</comment>
<keyword evidence="10 17" id="KW-0520">NAD</keyword>
<dbReference type="GO" id="GO:0046496">
    <property type="term" value="P:nicotinamide nucleotide metabolic process"/>
    <property type="evidence" value="ECO:0007669"/>
    <property type="project" value="UniProtKB-UniRule"/>
</dbReference>
<accession>A0A4P7XJR5</accession>
<comment type="cofactor">
    <cofactor evidence="17">
        <name>Mg(2+)</name>
        <dbReference type="ChEBI" id="CHEBI:18420"/>
    </cofactor>
</comment>
<feature type="binding site" evidence="17">
    <location>
        <position position="338"/>
    </location>
    <ligand>
        <name>(6S)-NADPHX</name>
        <dbReference type="ChEBI" id="CHEBI:64076"/>
    </ligand>
</feature>
<feature type="binding site" evidence="17">
    <location>
        <position position="465"/>
    </location>
    <ligand>
        <name>(6S)-NADPHX</name>
        <dbReference type="ChEBI" id="CHEBI:64076"/>
    </ligand>
</feature>
<comment type="catalytic activity">
    <reaction evidence="16 17 19">
        <text>(6S)-NADPHX + ADP = AMP + phosphate + NADPH + H(+)</text>
        <dbReference type="Rhea" id="RHEA:32235"/>
        <dbReference type="ChEBI" id="CHEBI:15378"/>
        <dbReference type="ChEBI" id="CHEBI:43474"/>
        <dbReference type="ChEBI" id="CHEBI:57783"/>
        <dbReference type="ChEBI" id="CHEBI:64076"/>
        <dbReference type="ChEBI" id="CHEBI:456215"/>
        <dbReference type="ChEBI" id="CHEBI:456216"/>
        <dbReference type="EC" id="4.2.1.136"/>
    </reaction>
</comment>
<evidence type="ECO:0000256" key="15">
    <source>
        <dbReference type="ARBA" id="ARBA00048238"/>
    </source>
</evidence>
<evidence type="ECO:0000256" key="14">
    <source>
        <dbReference type="ARBA" id="ARBA00025153"/>
    </source>
</evidence>
<keyword evidence="8 17" id="KW-0521">NADP</keyword>
<evidence type="ECO:0000256" key="5">
    <source>
        <dbReference type="ARBA" id="ARBA00022723"/>
    </source>
</evidence>
<feature type="binding site" evidence="18">
    <location>
        <position position="157"/>
    </location>
    <ligand>
        <name>(6S)-NADPHX</name>
        <dbReference type="ChEBI" id="CHEBI:64076"/>
    </ligand>
</feature>
<dbReference type="CDD" id="cd01171">
    <property type="entry name" value="YXKO-related"/>
    <property type="match status" value="1"/>
</dbReference>
<comment type="catalytic activity">
    <reaction evidence="15 17 19">
        <text>(6S)-NADHX + ADP = AMP + phosphate + NADH + H(+)</text>
        <dbReference type="Rhea" id="RHEA:32223"/>
        <dbReference type="ChEBI" id="CHEBI:15378"/>
        <dbReference type="ChEBI" id="CHEBI:43474"/>
        <dbReference type="ChEBI" id="CHEBI:57945"/>
        <dbReference type="ChEBI" id="CHEBI:64074"/>
        <dbReference type="ChEBI" id="CHEBI:456215"/>
        <dbReference type="ChEBI" id="CHEBI:456216"/>
        <dbReference type="EC" id="4.2.1.136"/>
    </reaction>
</comment>
<dbReference type="PROSITE" id="PS51385">
    <property type="entry name" value="YJEF_N"/>
    <property type="match status" value="1"/>
</dbReference>
<dbReference type="RefSeq" id="WP_136549328.1">
    <property type="nucleotide sequence ID" value="NZ_CP031093.1"/>
</dbReference>
<dbReference type="InterPro" id="IPR036652">
    <property type="entry name" value="YjeF_N_dom_sf"/>
</dbReference>
<feature type="binding site" evidence="18">
    <location>
        <position position="178"/>
    </location>
    <ligand>
        <name>K(+)</name>
        <dbReference type="ChEBI" id="CHEBI:29103"/>
    </ligand>
</feature>
<evidence type="ECO:0000256" key="9">
    <source>
        <dbReference type="ARBA" id="ARBA00022958"/>
    </source>
</evidence>
<evidence type="ECO:0000256" key="13">
    <source>
        <dbReference type="ARBA" id="ARBA00023268"/>
    </source>
</evidence>
<dbReference type="HAMAP" id="MF_01966">
    <property type="entry name" value="NADHX_epimerase"/>
    <property type="match status" value="1"/>
</dbReference>
<keyword evidence="23" id="KW-1185">Reference proteome</keyword>
<feature type="binding site" evidence="17">
    <location>
        <position position="464"/>
    </location>
    <ligand>
        <name>AMP</name>
        <dbReference type="ChEBI" id="CHEBI:456215"/>
    </ligand>
</feature>
<evidence type="ECO:0000256" key="1">
    <source>
        <dbReference type="ARBA" id="ARBA00000013"/>
    </source>
</evidence>
<keyword evidence="11 18" id="KW-0413">Isomerase</keyword>
<evidence type="ECO:0000256" key="12">
    <source>
        <dbReference type="ARBA" id="ARBA00023239"/>
    </source>
</evidence>
<evidence type="ECO:0000256" key="2">
    <source>
        <dbReference type="ARBA" id="ARBA00000909"/>
    </source>
</evidence>
<comment type="similarity">
    <text evidence="4 19">In the C-terminal section; belongs to the NnrD/CARKD family.</text>
</comment>
<dbReference type="GO" id="GO:0046872">
    <property type="term" value="F:metal ion binding"/>
    <property type="evidence" value="ECO:0007669"/>
    <property type="project" value="UniProtKB-UniRule"/>
</dbReference>
<comment type="function">
    <text evidence="14 19">Bifunctional enzyme that catalyzes the epimerization of the S- and R-forms of NAD(P)HX and the dehydration of the S-form of NAD(P)HX at the expense of ADP, which is converted to AMP. This allows the repair of both epimers of NAD(P)HX, a damaged form of NAD(P)H that is a result of enzymatic or heat-dependent hydration.</text>
</comment>
<dbReference type="Pfam" id="PF01256">
    <property type="entry name" value="Carb_kinase"/>
    <property type="match status" value="1"/>
</dbReference>
<feature type="binding site" evidence="18">
    <location>
        <begin position="146"/>
        <end position="152"/>
    </location>
    <ligand>
        <name>(6S)-NADPHX</name>
        <dbReference type="ChEBI" id="CHEBI:64076"/>
    </ligand>
</feature>
<dbReference type="GO" id="GO:0110051">
    <property type="term" value="P:metabolite repair"/>
    <property type="evidence" value="ECO:0007669"/>
    <property type="project" value="TreeGrafter"/>
</dbReference>
<evidence type="ECO:0000256" key="10">
    <source>
        <dbReference type="ARBA" id="ARBA00023027"/>
    </source>
</evidence>
<dbReference type="InterPro" id="IPR030677">
    <property type="entry name" value="Nnr"/>
</dbReference>
<organism evidence="22 23">
    <name type="scientific">Hydrocarboniclastica marina</name>
    <dbReference type="NCBI Taxonomy" id="2259620"/>
    <lineage>
        <taxon>Bacteria</taxon>
        <taxon>Pseudomonadati</taxon>
        <taxon>Pseudomonadota</taxon>
        <taxon>Gammaproteobacteria</taxon>
        <taxon>Alteromonadales</taxon>
        <taxon>Alteromonadaceae</taxon>
        <taxon>Hydrocarboniclastica</taxon>
    </lineage>
</organism>
<dbReference type="OrthoDB" id="9806925at2"/>
<dbReference type="GO" id="GO:0005524">
    <property type="term" value="F:ATP binding"/>
    <property type="evidence" value="ECO:0007669"/>
    <property type="project" value="UniProtKB-UniRule"/>
</dbReference>
<keyword evidence="6 17" id="KW-0547">Nucleotide-binding</keyword>
<evidence type="ECO:0000256" key="3">
    <source>
        <dbReference type="ARBA" id="ARBA00006001"/>
    </source>
</evidence>
<keyword evidence="9 18" id="KW-0630">Potassium</keyword>
<comment type="cofactor">
    <cofactor evidence="18 19">
        <name>K(+)</name>
        <dbReference type="ChEBI" id="CHEBI:29103"/>
    </cofactor>
    <text evidence="18 19">Binds 1 potassium ion per subunit.</text>
</comment>
<dbReference type="Gene3D" id="3.40.50.10260">
    <property type="entry name" value="YjeF N-terminal domain"/>
    <property type="match status" value="1"/>
</dbReference>
<feature type="binding site" evidence="18">
    <location>
        <begin position="74"/>
        <end position="78"/>
    </location>
    <ligand>
        <name>(6S)-NADPHX</name>
        <dbReference type="ChEBI" id="CHEBI:64076"/>
    </ligand>
</feature>
<keyword evidence="13" id="KW-0511">Multifunctional enzyme</keyword>
<feature type="binding site" evidence="18">
    <location>
        <position position="175"/>
    </location>
    <ligand>
        <name>(6S)-NADPHX</name>
        <dbReference type="ChEBI" id="CHEBI:64076"/>
    </ligand>
</feature>
<reference evidence="22 23" key="1">
    <citation type="submission" date="2018-07" db="EMBL/GenBank/DDBJ databases">
        <title>Marsedoiliclastica nanhaica gen. nov. sp. nov., a novel marine hydrocarbonoclastic bacterium isolated from an in-situ enriched hydrocarbon-degrading consortium in deep-sea sediment.</title>
        <authorList>
            <person name="Dong C."/>
            <person name="Ma T."/>
            <person name="Liu R."/>
            <person name="Shao Z."/>
        </authorList>
    </citation>
    <scope>NUCLEOTIDE SEQUENCE [LARGE SCALE GENOMIC DNA]</scope>
    <source>
        <strain evidence="23">soil36-7</strain>
    </source>
</reference>
<evidence type="ECO:0000259" key="21">
    <source>
        <dbReference type="PROSITE" id="PS51385"/>
    </source>
</evidence>
<dbReference type="AlphaFoldDB" id="A0A4P7XJR5"/>
<sequence>MAESAIDSSLLKKSALPRALYSGHAVRELDARYIAQAQVTGLALMQRAGRSAFRHAMRRWPAVRHWLVLCGTGNNGGDGFIIAAQAVQQGHDVRCLLLGDTGKLQGDARRAYEEARQAGVAVETFSDTLLHQALVNAQLVVDAMLGTGLTGAVRAPYDAAIDAINQAETAVMAVDMPSGLCSDTGTLLGKTVQADLTITFIGLKLGLFTGKGPGVVGELVFDSLGCDDDIAAAVPAVAIRLDWATARVGWPKRSPTAHKGDFGRVLVIGGDLGMGGAALLAAEAAARSGAGMVFVATQPEHVSGYLARRPELIVRGVRHRSELLPLLEQVDAVIVGPGLGQGPWGQQLLQAVRTEFDGPVLIDADGLNLLAKEQGDPDGNGAGKRKLGNHVVLTPHPGEAARLLGCSVADIERDRIRALDSLSNRYGCVVLLKGAGTLVKNADSASVPTLIDAGNAGMASGGMGDVLCGLIGALLGQGQEGVSAAILGGVLHGASADLLAAELSMAGMLAGDLPLAAARLLKSSETRPDTTGAVHV</sequence>
<dbReference type="PIRSF" id="PIRSF017184">
    <property type="entry name" value="Nnr"/>
    <property type="match status" value="1"/>
</dbReference>
<dbReference type="GO" id="GO:0052856">
    <property type="term" value="F:NAD(P)HX epimerase activity"/>
    <property type="evidence" value="ECO:0007669"/>
    <property type="project" value="UniProtKB-UniRule"/>
</dbReference>
<dbReference type="InterPro" id="IPR000631">
    <property type="entry name" value="CARKD"/>
</dbReference>
<feature type="binding site" evidence="18">
    <location>
        <position position="142"/>
    </location>
    <ligand>
        <name>K(+)</name>
        <dbReference type="ChEBI" id="CHEBI:29103"/>
    </ligand>
</feature>